<keyword evidence="1" id="KW-0547">Nucleotide-binding</keyword>
<dbReference type="InterPro" id="IPR038113">
    <property type="entry name" value="MITD1_C_sf"/>
</dbReference>
<dbReference type="SUPFAM" id="SSF52540">
    <property type="entry name" value="P-loop containing nucleoside triphosphate hydrolases"/>
    <property type="match status" value="2"/>
</dbReference>
<dbReference type="PANTHER" id="PTHR47957:SF3">
    <property type="entry name" value="ATP-DEPENDENT HELICASE HRQ1"/>
    <property type="match status" value="1"/>
</dbReference>
<dbReference type="PROSITE" id="PS51192">
    <property type="entry name" value="HELICASE_ATP_BIND_1"/>
    <property type="match status" value="1"/>
</dbReference>
<keyword evidence="5" id="KW-0378">Hydrolase</keyword>
<dbReference type="Proteomes" id="UP000777784">
    <property type="component" value="Unassembled WGS sequence"/>
</dbReference>
<dbReference type="InterPro" id="IPR011545">
    <property type="entry name" value="DEAD/DEAH_box_helicase_dom"/>
</dbReference>
<dbReference type="SMART" id="SM00487">
    <property type="entry name" value="DEXDc"/>
    <property type="match status" value="1"/>
</dbReference>
<dbReference type="Pfam" id="PF00270">
    <property type="entry name" value="DEAD"/>
    <property type="match status" value="1"/>
</dbReference>
<dbReference type="PANTHER" id="PTHR47957">
    <property type="entry name" value="ATP-DEPENDENT HELICASE HRQ1"/>
    <property type="match status" value="1"/>
</dbReference>
<feature type="domain" description="Helicase C-terminal" evidence="4">
    <location>
        <begin position="941"/>
        <end position="1124"/>
    </location>
</feature>
<dbReference type="SMART" id="SM00490">
    <property type="entry name" value="HELICc"/>
    <property type="match status" value="1"/>
</dbReference>
<dbReference type="InterPro" id="IPR001650">
    <property type="entry name" value="Helicase_C-like"/>
</dbReference>
<dbReference type="Gene3D" id="3.30.870.30">
    <property type="entry name" value="MITD, C-terminal phospholipase D-like domain"/>
    <property type="match status" value="1"/>
</dbReference>
<dbReference type="Pfam" id="PF16565">
    <property type="entry name" value="MIT_C"/>
    <property type="match status" value="1"/>
</dbReference>
<dbReference type="GO" id="GO:0005524">
    <property type="term" value="F:ATP binding"/>
    <property type="evidence" value="ECO:0007669"/>
    <property type="project" value="UniProtKB-KW"/>
</dbReference>
<dbReference type="GO" id="GO:0003676">
    <property type="term" value="F:nucleic acid binding"/>
    <property type="evidence" value="ECO:0007669"/>
    <property type="project" value="InterPro"/>
</dbReference>
<evidence type="ECO:0000259" key="4">
    <source>
        <dbReference type="PROSITE" id="PS51194"/>
    </source>
</evidence>
<accession>A0A948W4M5</accession>
<reference evidence="5" key="1">
    <citation type="submission" date="2021-05" db="EMBL/GenBank/DDBJ databases">
        <title>Energy efficiency and biological interactions define the core microbiome of deep oligotrophic groundwater.</title>
        <authorList>
            <person name="Mehrshad M."/>
            <person name="Lopez-Fernandez M."/>
            <person name="Bell E."/>
            <person name="Bernier-Latmani R."/>
            <person name="Bertilsson S."/>
            <person name="Dopson M."/>
        </authorList>
    </citation>
    <scope>NUCLEOTIDE SEQUENCE</scope>
    <source>
        <strain evidence="5">Modern_marine.mb.64</strain>
    </source>
</reference>
<dbReference type="InterPro" id="IPR014001">
    <property type="entry name" value="Helicase_ATP-bd"/>
</dbReference>
<evidence type="ECO:0000256" key="2">
    <source>
        <dbReference type="ARBA" id="ARBA00022840"/>
    </source>
</evidence>
<dbReference type="GO" id="GO:0006289">
    <property type="term" value="P:nucleotide-excision repair"/>
    <property type="evidence" value="ECO:0007669"/>
    <property type="project" value="TreeGrafter"/>
</dbReference>
<proteinExistence type="predicted"/>
<dbReference type="Gene3D" id="3.40.50.300">
    <property type="entry name" value="P-loop containing nucleotide triphosphate hydrolases"/>
    <property type="match status" value="2"/>
</dbReference>
<dbReference type="GO" id="GO:0043138">
    <property type="term" value="F:3'-5' DNA helicase activity"/>
    <property type="evidence" value="ECO:0007669"/>
    <property type="project" value="TreeGrafter"/>
</dbReference>
<organism evidence="5 6">
    <name type="scientific">Eiseniibacteriota bacterium</name>
    <dbReference type="NCBI Taxonomy" id="2212470"/>
    <lineage>
        <taxon>Bacteria</taxon>
        <taxon>Candidatus Eiseniibacteriota</taxon>
    </lineage>
</organism>
<feature type="domain" description="Helicase ATP-binding" evidence="3">
    <location>
        <begin position="104"/>
        <end position="308"/>
    </location>
</feature>
<dbReference type="InterPro" id="IPR032341">
    <property type="entry name" value="MITD1_C"/>
</dbReference>
<name>A0A948W4M5_UNCEI</name>
<dbReference type="InterPro" id="IPR018973">
    <property type="entry name" value="MZB"/>
</dbReference>
<evidence type="ECO:0000256" key="1">
    <source>
        <dbReference type="ARBA" id="ARBA00022741"/>
    </source>
</evidence>
<dbReference type="CDD" id="cd17923">
    <property type="entry name" value="DEXHc_Hrq1-like"/>
    <property type="match status" value="1"/>
</dbReference>
<comment type="caution">
    <text evidence="5">The sequence shown here is derived from an EMBL/GenBank/DDBJ whole genome shotgun (WGS) entry which is preliminary data.</text>
</comment>
<dbReference type="InterPro" id="IPR027417">
    <property type="entry name" value="P-loop_NTPase"/>
</dbReference>
<keyword evidence="5" id="KW-0347">Helicase</keyword>
<dbReference type="EMBL" id="JAHJDP010000088">
    <property type="protein sequence ID" value="MBU2692392.1"/>
    <property type="molecule type" value="Genomic_DNA"/>
</dbReference>
<dbReference type="Pfam" id="PF00271">
    <property type="entry name" value="Helicase_C"/>
    <property type="match status" value="1"/>
</dbReference>
<evidence type="ECO:0000259" key="3">
    <source>
        <dbReference type="PROSITE" id="PS51192"/>
    </source>
</evidence>
<protein>
    <submittedName>
        <fullName evidence="5">DEAD/DEAH box helicase</fullName>
    </submittedName>
</protein>
<dbReference type="GO" id="GO:0036297">
    <property type="term" value="P:interstrand cross-link repair"/>
    <property type="evidence" value="ECO:0007669"/>
    <property type="project" value="TreeGrafter"/>
</dbReference>
<dbReference type="Pfam" id="PF09369">
    <property type="entry name" value="MZB"/>
    <property type="match status" value="1"/>
</dbReference>
<evidence type="ECO:0000313" key="6">
    <source>
        <dbReference type="Proteomes" id="UP000777784"/>
    </source>
</evidence>
<sequence>MTQPITVVERMKSEYKSYIKTTFPVADAELRKQIHSLLDQEELLWRGPYLSLQRPYLVESKNLAEQREALGLHPALLRADEAQGASSRVAFGSWKLFRHQQKAIEQILKSHNTIISSGTGSGKTEAFFIPILNYCLQHPGPGIKALILYPMNALANDQHERFTHYLSGTGVTFARYTGDTPEDEASALNSQKELRPDGLCKEALWYRREIRNPHSLPNILMTNYSMLEYLLLRKMDRILFDENLKFVVLDEIHTYSGARGIEVACLMRRLKEHVGRLDGELICIGTSATVKGETTQPVADFAKELFGETFLPEHVTVEQYEDLPPQTEPYMPGSSEISLDDLHGLHALSDFETVEAFCRKYIAPDDRIEWAKKIALAHVQLNPNFDRTAEFLGALLSRNVVFRAIEEKLSEPNSLESVTEHLSQQFGRQLYTPAADDFPSREVEAYLLLGAKAQRSGSPMIRPKVHIFWRGLQGLYRCTNPECGFLDSEVVDECRQCGSRALPLEVCRNCGQDYFRAYSSDLRSDEGLQGFVLKKTTKHKKHEFLPSDIQLTDEARGARTPVHLTYNLNDMRETGDEDTDADSAEVHTQEAAAKYCITCGRLHFGDAASCRNSSAGADLERKHRLEQPKTYLGEIYKCPACEGLSPGGREIVTPLRSATMVSINILVEGVFQNLTPDQRRMLIFCDNRQDTAFQSAYLNHKHSQFIGRQLIYQVLERERKSSLKPVGIERLQRMLFENRMEHQIYSPKEILDESGRKAIEVRRPENPDEISAEYEDIQQNLLAEIAGTGSRRMSLEGLGLLGVRYFDKEQDLETLAQEALELQKAAGLNPADLYQLLAAVLDGMRWKRALSHPMLAKPMQDHRHPFGRSTLPVGFLPERRSTDRKPYRVYGYYPATTGTTFLLDLIGRIFEPPQAREILAAIIEFLVRREFIVPVRIGNDKASQEVQMVNHRRLMLTIPDKTYQCDRCRSVTTHNIRNVCPRWRCAGSLQPYEPQPEENYYIQTYKYREPYRMIAEEHSANLSSTRRAQVERRFKSGETDVLVCTPTMEMGVDIGDLPGVFLRNIPPGPANYAQRSGRAGRRDRIALINAFVLARAHDTYFYDRPVEMISGEIQPPSFTIDNERIIRRQIRSLILEKLDFEMPGRLSELQIEGQKELGLDHLHEEIDRRKEQILGAVMTAFRKDKEGAPERLAWLGAEEVGRILGSFREQLWSAFQPWLVERQRLLNEAILINNEKLKMLGRKASEAKKLTQKEMILHDLISQCDSQYCLSYLSAQGFLPSYAFPADAARLIAKDEAKQPILRGMEIALQEYAPGNTVYMDGRKYQVIGLDFFRSSTPNLDQTYKACSMCDFVSFEESDSVCPHCGRELEYDKPILECYSFTAERAEAIRADEEYRHRAFYLTHTYLLDHGDGDTTRQMGFSYDYRRRGELMIVNSGLLEEAGRGFHLCIECGYWHSPTNKESFDKHKRINDRRKICGGSGRRYHLAYKFETDVLVLRFEGIDGSLSGSGSAREPGTGEPADTEAELLVKKFHASLKAACIEAAVSVVGAEPGEIGGFLSRRMDGDQKCYDLVLYDRVPGGAGYVRSAAEHMTAIMKVARDLMDGCRCEHSCYRCLRSYTNQMEHKLLDKQMIIPYLDHLVDLNSPQMQARLRKYGDGSRRYCGGRVSSWLQHRAQAGGGAILGMCASIDNSETPRGEPWVRFLCDYAGRRGGPSVELIIETVPDLRHITGENFLEIKALMDLLEAGVRVYHLPEAGARAGQDQWRIVLGHGGEDVLTLATLDQLPSLTARLEKQEIVYNTQSAAADTAVRSIRSLIARAVPVTLEGLQAPELPSHEYVEIEDGRRDVGYGDLFQTYLKGVAWIRIVDPYIRAEYQFQNLIEFAEDAGLPAGCAIELQTMYALNERYGVNGEAESRERLERLKIRWNDEGVQFSYTFDPLLHDRYIETEDWRIILGRGLDIFYPPDYAPDGKYLGRRTRKTVLVFLPKKQQDKQNENAETV</sequence>
<gene>
    <name evidence="5" type="ORF">KJ970_15825</name>
</gene>
<evidence type="ECO:0000313" key="5">
    <source>
        <dbReference type="EMBL" id="MBU2692392.1"/>
    </source>
</evidence>
<dbReference type="PROSITE" id="PS51194">
    <property type="entry name" value="HELICASE_CTER"/>
    <property type="match status" value="1"/>
</dbReference>
<keyword evidence="2" id="KW-0067">ATP-binding</keyword>